<feature type="transmembrane region" description="Helical" evidence="3">
    <location>
        <begin position="475"/>
        <end position="501"/>
    </location>
</feature>
<protein>
    <submittedName>
        <fullName evidence="5">Transmembrane and coiled-coil domains protein 1</fullName>
    </submittedName>
</protein>
<feature type="coiled-coil region" evidence="1">
    <location>
        <begin position="53"/>
        <end position="80"/>
    </location>
</feature>
<keyword evidence="3" id="KW-0472">Membrane</keyword>
<organism evidence="4 5">
    <name type="scientific">Macrostomum lignano</name>
    <dbReference type="NCBI Taxonomy" id="282301"/>
    <lineage>
        <taxon>Eukaryota</taxon>
        <taxon>Metazoa</taxon>
        <taxon>Spiralia</taxon>
        <taxon>Lophotrochozoa</taxon>
        <taxon>Platyhelminthes</taxon>
        <taxon>Rhabditophora</taxon>
        <taxon>Macrostomorpha</taxon>
        <taxon>Macrostomida</taxon>
        <taxon>Macrostomidae</taxon>
        <taxon>Macrostomum</taxon>
    </lineage>
</organism>
<feature type="compositionally biased region" description="Polar residues" evidence="2">
    <location>
        <begin position="22"/>
        <end position="43"/>
    </location>
</feature>
<dbReference type="Proteomes" id="UP000095280">
    <property type="component" value="Unplaced"/>
</dbReference>
<feature type="transmembrane region" description="Helical" evidence="3">
    <location>
        <begin position="508"/>
        <end position="526"/>
    </location>
</feature>
<name>A0A1I8HIE0_9PLAT</name>
<feature type="region of interest" description="Disordered" evidence="2">
    <location>
        <begin position="191"/>
        <end position="317"/>
    </location>
</feature>
<evidence type="ECO:0000256" key="2">
    <source>
        <dbReference type="SAM" id="MobiDB-lite"/>
    </source>
</evidence>
<evidence type="ECO:0000313" key="5">
    <source>
        <dbReference type="WBParaSite" id="maker-uti_cns_0006179-snap-gene-0.12-mRNA-1"/>
    </source>
</evidence>
<feature type="compositionally biased region" description="Low complexity" evidence="2">
    <location>
        <begin position="297"/>
        <end position="317"/>
    </location>
</feature>
<evidence type="ECO:0000256" key="1">
    <source>
        <dbReference type="SAM" id="Coils"/>
    </source>
</evidence>
<sequence>MNGKDTVDRGKSKTLGPMKLSESGSAAGPNSQQQLSQVGASSSAYMTQDNVNLEATQKYIKILEDKIREYRRNLVDEQMHRESQTSKAIEELNKFGQDSTKQEQTKRRLQREQGEFTTRTQNIQKNIQKLEFKLNELKAHGIPKQVVPDDYVRQLKKKDAKKHRLLQMPNLLKAKTASSGDLLVGGAAAASVPAGGGSGGPGSVSRVGIERPSVGSPQKKSQSLEHGAAPPPPLFSQQQQQQSGAESVLTVSSSEVPNTGKKTSLSDEEASRLGQKAGGSGPPVTFGLGVTGGGGPRSTTSRSYRPPKSRASSSVSSESARFLSASEAAAAAAAAAASTSPAAPAVSCDQTESLREHFEHLLQEQRRALTEELDVVRNRLQDEAGDIHKLVDSEIHKLRYDQQELSASLDDNQKELEKMKVFLTNLSKEFNKLMLVDQQIDDINNKIAVLSRDLQGPGACPHGRPDSAATTGTRMLNLLVALLSYGFVAASCLINLLLWLLGFLRSRPFVIVCVAALLLALLALLFRQWPALAPLLTPDGLAAAVARGSPQAVRRFLSDLALALNKHDEAAATAATADAG</sequence>
<reference evidence="5" key="1">
    <citation type="submission" date="2016-11" db="UniProtKB">
        <authorList>
            <consortium name="WormBaseParasite"/>
        </authorList>
    </citation>
    <scope>IDENTIFICATION</scope>
</reference>
<keyword evidence="3" id="KW-0812">Transmembrane</keyword>
<keyword evidence="1" id="KW-0175">Coiled coil</keyword>
<evidence type="ECO:0000256" key="3">
    <source>
        <dbReference type="SAM" id="Phobius"/>
    </source>
</evidence>
<feature type="compositionally biased region" description="Basic and acidic residues" evidence="2">
    <location>
        <begin position="1"/>
        <end position="11"/>
    </location>
</feature>
<evidence type="ECO:0000313" key="4">
    <source>
        <dbReference type="Proteomes" id="UP000095280"/>
    </source>
</evidence>
<dbReference type="WBParaSite" id="maker-uti_cns_0006179-snap-gene-0.12-mRNA-1">
    <property type="protein sequence ID" value="maker-uti_cns_0006179-snap-gene-0.12-mRNA-1"/>
    <property type="gene ID" value="maker-uti_cns_0006179-snap-gene-0.12"/>
</dbReference>
<feature type="compositionally biased region" description="Polar residues" evidence="2">
    <location>
        <begin position="243"/>
        <end position="263"/>
    </location>
</feature>
<feature type="region of interest" description="Disordered" evidence="2">
    <location>
        <begin position="1"/>
        <end position="43"/>
    </location>
</feature>
<accession>A0A1I8HIE0</accession>
<dbReference type="AlphaFoldDB" id="A0A1I8HIE0"/>
<keyword evidence="3" id="KW-1133">Transmembrane helix</keyword>
<keyword evidence="4" id="KW-1185">Reference proteome</keyword>
<proteinExistence type="predicted"/>